<dbReference type="OrthoDB" id="6775274at2759"/>
<sequence length="246" mass="29392">MKGKEITKEHNYKRVILYTDCKGLVEGKDKIKPKEKLDWHIRREVSNLNRKGTEIEIRWTQRSNTNMKLAHRKAQDKAQEENITWERIQYEGTSRKQRRETRKEKVRDKWQKYWDETDKGRTTHKHCRGVGYQQIELTSEAVQLITGHGNFKKYINRFKLKEAAEGTCNCDMEVDQTNEHIMYECPNETPSQARNDIITKYGDNIIMIREIREQANMNQIQKLIEWAEMVVEDLEDRYKNGLPANF</sequence>
<protein>
    <submittedName>
        <fullName evidence="1">Uncharacterized protein</fullName>
    </submittedName>
</protein>
<organism evidence="1 2">
    <name type="scientific">Brassicogethes aeneus</name>
    <name type="common">Rape pollen beetle</name>
    <name type="synonym">Meligethes aeneus</name>
    <dbReference type="NCBI Taxonomy" id="1431903"/>
    <lineage>
        <taxon>Eukaryota</taxon>
        <taxon>Metazoa</taxon>
        <taxon>Ecdysozoa</taxon>
        <taxon>Arthropoda</taxon>
        <taxon>Hexapoda</taxon>
        <taxon>Insecta</taxon>
        <taxon>Pterygota</taxon>
        <taxon>Neoptera</taxon>
        <taxon>Endopterygota</taxon>
        <taxon>Coleoptera</taxon>
        <taxon>Polyphaga</taxon>
        <taxon>Cucujiformia</taxon>
        <taxon>Nitidulidae</taxon>
        <taxon>Meligethinae</taxon>
        <taxon>Brassicogethes</taxon>
    </lineage>
</organism>
<keyword evidence="2" id="KW-1185">Reference proteome</keyword>
<dbReference type="Proteomes" id="UP001154078">
    <property type="component" value="Chromosome 8"/>
</dbReference>
<proteinExistence type="predicted"/>
<evidence type="ECO:0000313" key="2">
    <source>
        <dbReference type="Proteomes" id="UP001154078"/>
    </source>
</evidence>
<accession>A0A9P0FPF8</accession>
<dbReference type="AlphaFoldDB" id="A0A9P0FPF8"/>
<gene>
    <name evidence="1" type="ORF">MELIAE_LOCUS12104</name>
</gene>
<evidence type="ECO:0000313" key="1">
    <source>
        <dbReference type="EMBL" id="CAH0563119.1"/>
    </source>
</evidence>
<name>A0A9P0FPF8_BRAAE</name>
<reference evidence="1" key="1">
    <citation type="submission" date="2021-12" db="EMBL/GenBank/DDBJ databases">
        <authorList>
            <person name="King R."/>
        </authorList>
    </citation>
    <scope>NUCLEOTIDE SEQUENCE</scope>
</reference>
<dbReference type="EMBL" id="OV121139">
    <property type="protein sequence ID" value="CAH0563119.1"/>
    <property type="molecule type" value="Genomic_DNA"/>
</dbReference>